<evidence type="ECO:0000256" key="1">
    <source>
        <dbReference type="SAM" id="SignalP"/>
    </source>
</evidence>
<dbReference type="EMBL" id="HBUE01150272">
    <property type="protein sequence ID" value="CAG6504802.1"/>
    <property type="molecule type" value="Transcribed_RNA"/>
</dbReference>
<organism evidence="2">
    <name type="scientific">Culex pipiens</name>
    <name type="common">House mosquito</name>
    <dbReference type="NCBI Taxonomy" id="7175"/>
    <lineage>
        <taxon>Eukaryota</taxon>
        <taxon>Metazoa</taxon>
        <taxon>Ecdysozoa</taxon>
        <taxon>Arthropoda</taxon>
        <taxon>Hexapoda</taxon>
        <taxon>Insecta</taxon>
        <taxon>Pterygota</taxon>
        <taxon>Neoptera</taxon>
        <taxon>Endopterygota</taxon>
        <taxon>Diptera</taxon>
        <taxon>Nematocera</taxon>
        <taxon>Culicoidea</taxon>
        <taxon>Culicidae</taxon>
        <taxon>Culicinae</taxon>
        <taxon>Culicini</taxon>
        <taxon>Culex</taxon>
        <taxon>Culex</taxon>
    </lineage>
</organism>
<reference evidence="2" key="1">
    <citation type="submission" date="2021-05" db="EMBL/GenBank/DDBJ databases">
        <authorList>
            <person name="Alioto T."/>
            <person name="Alioto T."/>
            <person name="Gomez Garrido J."/>
        </authorList>
    </citation>
    <scope>NUCLEOTIDE SEQUENCE</scope>
</reference>
<proteinExistence type="predicted"/>
<evidence type="ECO:0000313" key="2">
    <source>
        <dbReference type="EMBL" id="CAG6504802.1"/>
    </source>
</evidence>
<sequence>MAFLLFFFLLSLLPCRAYAFAPDSLMCGIGSFHLKVNKNQEKKRIFTIIILRKIFAQFSINYQKAKNCISLILLNSFPKKNKFDKLTFDKLLNFRKNHNIS</sequence>
<dbReference type="AlphaFoldDB" id="A0A8D8D7Y4"/>
<feature type="chain" id="PRO_5036260523" evidence="1">
    <location>
        <begin position="20"/>
        <end position="101"/>
    </location>
</feature>
<dbReference type="EMBL" id="HBUE01150273">
    <property type="protein sequence ID" value="CAG6504803.1"/>
    <property type="molecule type" value="Transcribed_RNA"/>
</dbReference>
<keyword evidence="1" id="KW-0732">Signal</keyword>
<name>A0A8D8D7Y4_CULPI</name>
<feature type="signal peptide" evidence="1">
    <location>
        <begin position="1"/>
        <end position="19"/>
    </location>
</feature>
<dbReference type="EMBL" id="HBUE01255256">
    <property type="protein sequence ID" value="CAG6556083.1"/>
    <property type="molecule type" value="Transcribed_RNA"/>
</dbReference>
<accession>A0A8D8D7Y4</accession>
<protein>
    <submittedName>
        <fullName evidence="2">(northern house mosquito) hypothetical protein</fullName>
    </submittedName>
</protein>
<dbReference type="EMBL" id="HBUE01255257">
    <property type="protein sequence ID" value="CAG6556084.1"/>
    <property type="molecule type" value="Transcribed_RNA"/>
</dbReference>